<evidence type="ECO:0008006" key="4">
    <source>
        <dbReference type="Google" id="ProtNLM"/>
    </source>
</evidence>
<keyword evidence="1" id="KW-0732">Signal</keyword>
<name>A0AAN0Y8G5_VIBNA</name>
<feature type="signal peptide" evidence="1">
    <location>
        <begin position="1"/>
        <end position="29"/>
    </location>
</feature>
<reference evidence="2 3" key="1">
    <citation type="submission" date="2016-07" db="EMBL/GenBank/DDBJ databases">
        <title>Developing Vibrio natriegens as a novel, fast-growing host for biotechnology.</title>
        <authorList>
            <person name="Weinstock M.T."/>
            <person name="Hesek E.D."/>
            <person name="Wilson C.M."/>
            <person name="Gibson D.G."/>
        </authorList>
    </citation>
    <scope>NUCLEOTIDE SEQUENCE [LARGE SCALE GENOMIC DNA]</scope>
    <source>
        <strain evidence="2 3">ATCC 14048</strain>
    </source>
</reference>
<proteinExistence type="predicted"/>
<dbReference type="EMBL" id="CP016346">
    <property type="protein sequence ID" value="ANQ15693.1"/>
    <property type="molecule type" value="Genomic_DNA"/>
</dbReference>
<protein>
    <recommendedName>
        <fullName evidence="4">DUF2946 domain-containing protein</fullName>
    </recommendedName>
</protein>
<evidence type="ECO:0000256" key="1">
    <source>
        <dbReference type="SAM" id="SignalP"/>
    </source>
</evidence>
<dbReference type="Proteomes" id="UP000092741">
    <property type="component" value="Chromosome 2"/>
</dbReference>
<gene>
    <name evidence="2" type="ORF">BA890_21695</name>
</gene>
<organism evidence="2 3">
    <name type="scientific">Vibrio natriegens NBRC 15636 = ATCC 14048 = DSM 759</name>
    <dbReference type="NCBI Taxonomy" id="1219067"/>
    <lineage>
        <taxon>Bacteria</taxon>
        <taxon>Pseudomonadati</taxon>
        <taxon>Pseudomonadota</taxon>
        <taxon>Gammaproteobacteria</taxon>
        <taxon>Vibrionales</taxon>
        <taxon>Vibrionaceae</taxon>
        <taxon>Vibrio</taxon>
    </lineage>
</organism>
<sequence length="124" mass="13641">MRTFNRTLMMTLTCLVAMLLTSLAPNVQAETIPSQNHSNQVPLKELQAQLGVNTDCIESSENERVLTSGKDQHTSCSSSCIVKVPVTLPHNSLMRFPHRLALIGKSPAVKAVSVIYQPYRPPIV</sequence>
<evidence type="ECO:0000313" key="2">
    <source>
        <dbReference type="EMBL" id="ANQ15693.1"/>
    </source>
</evidence>
<evidence type="ECO:0000313" key="3">
    <source>
        <dbReference type="Proteomes" id="UP000092741"/>
    </source>
</evidence>
<dbReference type="KEGG" id="vna:PN96_17850"/>
<keyword evidence="3" id="KW-1185">Reference proteome</keyword>
<accession>A0AAN0Y8G5</accession>
<dbReference type="AlphaFoldDB" id="A0AAN0Y8G5"/>
<feature type="chain" id="PRO_5042896101" description="DUF2946 domain-containing protein" evidence="1">
    <location>
        <begin position="30"/>
        <end position="124"/>
    </location>
</feature>